<comment type="caution">
    <text evidence="2">The sequence shown here is derived from an EMBL/GenBank/DDBJ whole genome shotgun (WGS) entry which is preliminary data.</text>
</comment>
<sequence length="656" mass="76337">MYGAKRWDINIAGILASDGEVSTGRSSVIINQNDNLQFYIRIVSTPPESFPRQIRDVCCYEEELNNWGFYDDITKSHFDRKQALRDFLNRYILFFKVDLKKPSGGMEYHVARDVSIVKKSDSFAPGTFLEPIPIFSEETTERTKEVFEQQLQGKKYIGDHKQISKDDDVAPSMILWKHQPDKQEYTLYGSFEKYDYAHGGFRFYTSSDQVNSINLQTEYVMNSYVHEQVLFMESKQSDELQDLLKEHGEPIGGLEAQDAPKEQVLDDKTVETVTPEEHSIGYREHEFMEVFQNECKRLGLYYDTKDLYNFHTAMKTGSLVILAGMSGTGKSKLVQCYANALKLNKDQMLFVPVRPFWQDDADVIGYLDTLHNVYRPGDSGVMNILARAKEYGENLHIVCFDEMNLARVEHYFSQFLSVLELEENKRNLNLYNEEFSARIYNQNVFPPTLRIGSNVIFVGTVNLDESTFQFSDKVLDRANVITLNMQPYSNVLQMEEQRKQEQRKQESATQKKAEPFTFDEYETFKRKEREISLHETESKFLWDLHIEMQNCSRNLGIGWRIIRQISNFLNNIPLNAPLSREEAFDIQLVQRVLTKVRGSDEQFTELLGQYNSDTKQVENSKLLELLSTMPTSYEFKQTRKLIAEKAKELRLYGHTV</sequence>
<dbReference type="InterPro" id="IPR003593">
    <property type="entry name" value="AAA+_ATPase"/>
</dbReference>
<dbReference type="EMBL" id="NVLK01000043">
    <property type="protein sequence ID" value="PEC20395.1"/>
    <property type="molecule type" value="Genomic_DNA"/>
</dbReference>
<evidence type="ECO:0000313" key="2">
    <source>
        <dbReference type="EMBL" id="PEC20395.1"/>
    </source>
</evidence>
<dbReference type="Gene3D" id="3.40.50.300">
    <property type="entry name" value="P-loop containing nucleotide triphosphate hydrolases"/>
    <property type="match status" value="1"/>
</dbReference>
<dbReference type="InterPro" id="IPR011704">
    <property type="entry name" value="ATPase_dyneun-rel_AAA"/>
</dbReference>
<dbReference type="AlphaFoldDB" id="A0A2A7HUS8"/>
<dbReference type="GO" id="GO:0005524">
    <property type="term" value="F:ATP binding"/>
    <property type="evidence" value="ECO:0007669"/>
    <property type="project" value="InterPro"/>
</dbReference>
<proteinExistence type="predicted"/>
<dbReference type="GO" id="GO:0016887">
    <property type="term" value="F:ATP hydrolysis activity"/>
    <property type="evidence" value="ECO:0007669"/>
    <property type="project" value="InterPro"/>
</dbReference>
<organism evidence="2 3">
    <name type="scientific">Bacillus cereus</name>
    <dbReference type="NCBI Taxonomy" id="1396"/>
    <lineage>
        <taxon>Bacteria</taxon>
        <taxon>Bacillati</taxon>
        <taxon>Bacillota</taxon>
        <taxon>Bacilli</taxon>
        <taxon>Bacillales</taxon>
        <taxon>Bacillaceae</taxon>
        <taxon>Bacillus</taxon>
        <taxon>Bacillus cereus group</taxon>
    </lineage>
</organism>
<feature type="domain" description="AAA+ ATPase" evidence="1">
    <location>
        <begin position="316"/>
        <end position="492"/>
    </location>
</feature>
<reference evidence="2 3" key="1">
    <citation type="submission" date="2017-09" db="EMBL/GenBank/DDBJ databases">
        <title>Large-scale bioinformatics analysis of Bacillus genomes uncovers conserved roles of natural products in bacterial physiology.</title>
        <authorList>
            <consortium name="Agbiome Team Llc"/>
            <person name="Bleich R.M."/>
            <person name="Grubbs K.J."/>
            <person name="Santa Maria K.C."/>
            <person name="Allen S.E."/>
            <person name="Farag S."/>
            <person name="Shank E.A."/>
            <person name="Bowers A."/>
        </authorList>
    </citation>
    <scope>NUCLEOTIDE SEQUENCE [LARGE SCALE GENOMIC DNA]</scope>
    <source>
        <strain evidence="2 3">AFS096845</strain>
    </source>
</reference>
<dbReference type="Proteomes" id="UP000220006">
    <property type="component" value="Unassembled WGS sequence"/>
</dbReference>
<name>A0A2A7HUS8_BACCE</name>
<dbReference type="RefSeq" id="WP_097905122.1">
    <property type="nucleotide sequence ID" value="NZ_NVLK01000043.1"/>
</dbReference>
<protein>
    <submittedName>
        <fullName evidence="2">AAA family ATPase</fullName>
    </submittedName>
</protein>
<gene>
    <name evidence="2" type="ORF">COM96_19345</name>
</gene>
<evidence type="ECO:0000259" key="1">
    <source>
        <dbReference type="SMART" id="SM00382"/>
    </source>
</evidence>
<accession>A0A2A7HUS8</accession>
<dbReference type="SUPFAM" id="SSF52540">
    <property type="entry name" value="P-loop containing nucleoside triphosphate hydrolases"/>
    <property type="match status" value="1"/>
</dbReference>
<dbReference type="Pfam" id="PF07728">
    <property type="entry name" value="AAA_5"/>
    <property type="match status" value="1"/>
</dbReference>
<evidence type="ECO:0000313" key="3">
    <source>
        <dbReference type="Proteomes" id="UP000220006"/>
    </source>
</evidence>
<dbReference type="InterPro" id="IPR027417">
    <property type="entry name" value="P-loop_NTPase"/>
</dbReference>
<dbReference type="SMART" id="SM00382">
    <property type="entry name" value="AAA"/>
    <property type="match status" value="1"/>
</dbReference>